<feature type="region of interest" description="Disordered" evidence="1">
    <location>
        <begin position="107"/>
        <end position="127"/>
    </location>
</feature>
<dbReference type="EMBL" id="KZ821703">
    <property type="protein sequence ID" value="PYH81276.1"/>
    <property type="molecule type" value="Genomic_DNA"/>
</dbReference>
<name>A0A319C616_9EURO</name>
<accession>A0A319C616</accession>
<keyword evidence="2" id="KW-0732">Signal</keyword>
<dbReference type="RefSeq" id="XP_025491476.1">
    <property type="nucleotide sequence ID" value="XM_025640798.1"/>
</dbReference>
<reference evidence="3 4" key="1">
    <citation type="submission" date="2016-12" db="EMBL/GenBank/DDBJ databases">
        <title>The genomes of Aspergillus section Nigri reveals drivers in fungal speciation.</title>
        <authorList>
            <consortium name="DOE Joint Genome Institute"/>
            <person name="Vesth T.C."/>
            <person name="Nybo J."/>
            <person name="Theobald S."/>
            <person name="Brandl J."/>
            <person name="Frisvad J.C."/>
            <person name="Nielsen K.F."/>
            <person name="Lyhne E.K."/>
            <person name="Kogle M.E."/>
            <person name="Kuo A."/>
            <person name="Riley R."/>
            <person name="Clum A."/>
            <person name="Nolan M."/>
            <person name="Lipzen A."/>
            <person name="Salamov A."/>
            <person name="Henrissat B."/>
            <person name="Wiebenga A."/>
            <person name="De Vries R.P."/>
            <person name="Grigoriev I.V."/>
            <person name="Mortensen U.H."/>
            <person name="Andersen M.R."/>
            <person name="Baker S.E."/>
        </authorList>
    </citation>
    <scope>NUCLEOTIDE SEQUENCE [LARGE SCALE GENOMIC DNA]</scope>
    <source>
        <strain evidence="3 4">CBS 121591</strain>
    </source>
</reference>
<evidence type="ECO:0000256" key="1">
    <source>
        <dbReference type="SAM" id="MobiDB-lite"/>
    </source>
</evidence>
<keyword evidence="4" id="KW-1185">Reference proteome</keyword>
<feature type="signal peptide" evidence="2">
    <location>
        <begin position="1"/>
        <end position="25"/>
    </location>
</feature>
<feature type="chain" id="PRO_5016256406" evidence="2">
    <location>
        <begin position="26"/>
        <end position="271"/>
    </location>
</feature>
<dbReference type="VEuPathDB" id="FungiDB:BO82DRAFT_432632"/>
<dbReference type="GeneID" id="37143540"/>
<protein>
    <submittedName>
        <fullName evidence="3">Uncharacterized protein</fullName>
    </submittedName>
</protein>
<evidence type="ECO:0000256" key="2">
    <source>
        <dbReference type="SAM" id="SignalP"/>
    </source>
</evidence>
<proteinExistence type="predicted"/>
<evidence type="ECO:0000313" key="3">
    <source>
        <dbReference type="EMBL" id="PYH81276.1"/>
    </source>
</evidence>
<sequence length="271" mass="30100">MWFNKITVQKAFALASLLLSSGVSAAAIPVEAGSVALADAPETTQISTTVAPVVARAPDCQFCRDDDEDEIIDEDWALSARDFADLPIGARELEPITVPYDVDLSEEASKTTRDVSTPEKRTGTTQTEPKYKKLAEALGKTPEVGKGYAIKIRSERNELSGKNYPDHYLIVVGYVTSRADGSSTLLKFDSACYDIQLEGKKIVMTDRSGTEWYSWDKAKYEVLGFIKQGLNYNSIEHEGQQIVTEMNKKGYNLLTNNCRDFVMKLYKKIKA</sequence>
<evidence type="ECO:0000313" key="4">
    <source>
        <dbReference type="Proteomes" id="UP000248340"/>
    </source>
</evidence>
<dbReference type="AlphaFoldDB" id="A0A319C616"/>
<dbReference type="Proteomes" id="UP000248340">
    <property type="component" value="Unassembled WGS sequence"/>
</dbReference>
<feature type="compositionally biased region" description="Basic and acidic residues" evidence="1">
    <location>
        <begin position="107"/>
        <end position="122"/>
    </location>
</feature>
<organism evidence="3 4">
    <name type="scientific">Aspergillus uvarum CBS 121591</name>
    <dbReference type="NCBI Taxonomy" id="1448315"/>
    <lineage>
        <taxon>Eukaryota</taxon>
        <taxon>Fungi</taxon>
        <taxon>Dikarya</taxon>
        <taxon>Ascomycota</taxon>
        <taxon>Pezizomycotina</taxon>
        <taxon>Eurotiomycetes</taxon>
        <taxon>Eurotiomycetidae</taxon>
        <taxon>Eurotiales</taxon>
        <taxon>Aspergillaceae</taxon>
        <taxon>Aspergillus</taxon>
        <taxon>Aspergillus subgen. Circumdati</taxon>
    </lineage>
</organism>
<dbReference type="OrthoDB" id="4504815at2759"/>
<gene>
    <name evidence="3" type="ORF">BO82DRAFT_432632</name>
</gene>